<dbReference type="PANTHER" id="PTHR18901:SF38">
    <property type="entry name" value="PSEUDOURIDINE-5'-PHOSPHATASE"/>
    <property type="match status" value="1"/>
</dbReference>
<gene>
    <name evidence="1" type="ORF">SAMN05444171_4702</name>
</gene>
<dbReference type="NCBIfam" id="TIGR01509">
    <property type="entry name" value="HAD-SF-IA-v3"/>
    <property type="match status" value="1"/>
</dbReference>
<dbReference type="PRINTS" id="PR00413">
    <property type="entry name" value="HADHALOGNASE"/>
</dbReference>
<evidence type="ECO:0000313" key="1">
    <source>
        <dbReference type="EMBL" id="SED65141.1"/>
    </source>
</evidence>
<dbReference type="Pfam" id="PF00702">
    <property type="entry name" value="Hydrolase"/>
    <property type="match status" value="1"/>
</dbReference>
<accession>A0A1M7C2Y8</accession>
<reference evidence="1 2" key="1">
    <citation type="submission" date="2016-10" db="EMBL/GenBank/DDBJ databases">
        <authorList>
            <person name="de Groot N.N."/>
        </authorList>
    </citation>
    <scope>NUCLEOTIDE SEQUENCE [LARGE SCALE GENOMIC DNA]</scope>
    <source>
        <strain evidence="1 2">GAS522</strain>
    </source>
</reference>
<dbReference type="PANTHER" id="PTHR18901">
    <property type="entry name" value="2-DEOXYGLUCOSE-6-PHOSPHATE PHOSPHATASE 2"/>
    <property type="match status" value="1"/>
</dbReference>
<dbReference type="AlphaFoldDB" id="A0A1M7C2Y8"/>
<name>A0A1M7C2Y8_9BRAD</name>
<dbReference type="EMBL" id="FNTI01000001">
    <property type="protein sequence ID" value="SED65141.1"/>
    <property type="molecule type" value="Genomic_DNA"/>
</dbReference>
<dbReference type="Gene3D" id="1.10.150.240">
    <property type="entry name" value="Putative phosphatase, domain 2"/>
    <property type="match status" value="1"/>
</dbReference>
<evidence type="ECO:0000313" key="2">
    <source>
        <dbReference type="Proteomes" id="UP000183208"/>
    </source>
</evidence>
<dbReference type="SFLD" id="SFLDS00003">
    <property type="entry name" value="Haloacid_Dehalogenase"/>
    <property type="match status" value="1"/>
</dbReference>
<dbReference type="InterPro" id="IPR023198">
    <property type="entry name" value="PGP-like_dom2"/>
</dbReference>
<dbReference type="SFLD" id="SFLDG01135">
    <property type="entry name" value="C1.5.6:_HAD__Beta-PGM__Phospha"/>
    <property type="match status" value="1"/>
</dbReference>
<dbReference type="RefSeq" id="WP_074824030.1">
    <property type="nucleotide sequence ID" value="NZ_FNTI01000001.1"/>
</dbReference>
<protein>
    <submittedName>
        <fullName evidence="1">Haloacid dehalogenase superfamily, subfamily IA, variant 3 with third motif having DD or ED/haloacid dehalogenase superfamily, subfamily IA, variant 1 with third motif having Dx(3-4)D or Dx(3-4)E</fullName>
    </submittedName>
</protein>
<dbReference type="SUPFAM" id="SSF56784">
    <property type="entry name" value="HAD-like"/>
    <property type="match status" value="1"/>
</dbReference>
<dbReference type="Proteomes" id="UP000183208">
    <property type="component" value="Unassembled WGS sequence"/>
</dbReference>
<dbReference type="InterPro" id="IPR006439">
    <property type="entry name" value="HAD-SF_hydro_IA"/>
</dbReference>
<dbReference type="InterPro" id="IPR036412">
    <property type="entry name" value="HAD-like_sf"/>
</dbReference>
<dbReference type="NCBIfam" id="TIGR01549">
    <property type="entry name" value="HAD-SF-IA-v1"/>
    <property type="match status" value="1"/>
</dbReference>
<dbReference type="InterPro" id="IPR023214">
    <property type="entry name" value="HAD_sf"/>
</dbReference>
<organism evidence="1 2">
    <name type="scientific">Bradyrhizobium lablabi</name>
    <dbReference type="NCBI Taxonomy" id="722472"/>
    <lineage>
        <taxon>Bacteria</taxon>
        <taxon>Pseudomonadati</taxon>
        <taxon>Pseudomonadota</taxon>
        <taxon>Alphaproteobacteria</taxon>
        <taxon>Hyphomicrobiales</taxon>
        <taxon>Nitrobacteraceae</taxon>
        <taxon>Bradyrhizobium</taxon>
    </lineage>
</organism>
<proteinExistence type="predicted"/>
<sequence>MTATWNVSAVLLDMDGTLLDTERVYFDSLVATLHAHGYTDDVVTLCHAMVGLPGPECEAMLHARYGDNFPLADINKAFIARRDETFEAGLPLKRGAVELLDGLQAAEYPMAIVTSSSRRTADAHLRLAGIHDRFHAILTRDDVVKGKPSPELYLLAASRFGAKPESCVAVEDSNHGVTAALAAGAITIMVPDMVPPTDASRANCAAVVPDLGAVLDMLRTRCRLERR</sequence>
<dbReference type="SFLD" id="SFLDG01129">
    <property type="entry name" value="C1.5:_HAD__Beta-PGM__Phosphata"/>
    <property type="match status" value="1"/>
</dbReference>
<dbReference type="OrthoDB" id="9800058at2"/>
<dbReference type="Gene3D" id="3.40.50.1000">
    <property type="entry name" value="HAD superfamily/HAD-like"/>
    <property type="match status" value="1"/>
</dbReference>